<dbReference type="SUPFAM" id="SSF55874">
    <property type="entry name" value="ATPase domain of HSP90 chaperone/DNA topoisomerase II/histidine kinase"/>
    <property type="match status" value="1"/>
</dbReference>
<dbReference type="SUPFAM" id="SSF158472">
    <property type="entry name" value="HAMP domain-like"/>
    <property type="match status" value="1"/>
</dbReference>
<keyword evidence="6 7" id="KW-0472">Membrane</keyword>
<evidence type="ECO:0000256" key="6">
    <source>
        <dbReference type="ARBA" id="ARBA00023136"/>
    </source>
</evidence>
<evidence type="ECO:0000313" key="9">
    <source>
        <dbReference type="EMBL" id="MZQ83700.1"/>
    </source>
</evidence>
<dbReference type="Pfam" id="PF00672">
    <property type="entry name" value="HAMP"/>
    <property type="match status" value="1"/>
</dbReference>
<evidence type="ECO:0000256" key="5">
    <source>
        <dbReference type="ARBA" id="ARBA00022777"/>
    </source>
</evidence>
<comment type="caution">
    <text evidence="9">The sequence shown here is derived from an EMBL/GenBank/DDBJ whole genome shotgun (WGS) entry which is preliminary data.</text>
</comment>
<keyword evidence="5" id="KW-0418">Kinase</keyword>
<dbReference type="SMART" id="SM00304">
    <property type="entry name" value="HAMP"/>
    <property type="match status" value="1"/>
</dbReference>
<evidence type="ECO:0000256" key="7">
    <source>
        <dbReference type="SAM" id="Phobius"/>
    </source>
</evidence>
<feature type="transmembrane region" description="Helical" evidence="7">
    <location>
        <begin position="308"/>
        <end position="327"/>
    </location>
</feature>
<gene>
    <name evidence="9" type="ORF">GQF01_16425</name>
</gene>
<evidence type="ECO:0000313" key="10">
    <source>
        <dbReference type="Proteomes" id="UP000481087"/>
    </source>
</evidence>
<dbReference type="InterPro" id="IPR036890">
    <property type="entry name" value="HATPase_C_sf"/>
</dbReference>
<keyword evidence="3" id="KW-0597">Phosphoprotein</keyword>
<feature type="domain" description="HAMP" evidence="8">
    <location>
        <begin position="328"/>
        <end position="380"/>
    </location>
</feature>
<dbReference type="InterPro" id="IPR050640">
    <property type="entry name" value="Bact_2-comp_sensor_kinase"/>
</dbReference>
<keyword evidence="7" id="KW-1133">Transmembrane helix</keyword>
<keyword evidence="2" id="KW-1003">Cell membrane</keyword>
<dbReference type="EMBL" id="WTUZ01000020">
    <property type="protein sequence ID" value="MZQ83700.1"/>
    <property type="molecule type" value="Genomic_DNA"/>
</dbReference>
<dbReference type="Gene3D" id="3.30.565.10">
    <property type="entry name" value="Histidine kinase-like ATPase, C-terminal domain"/>
    <property type="match status" value="1"/>
</dbReference>
<feature type="transmembrane region" description="Helical" evidence="7">
    <location>
        <begin position="21"/>
        <end position="44"/>
    </location>
</feature>
<organism evidence="9 10">
    <name type="scientific">Paenibacillus silvestris</name>
    <dbReference type="NCBI Taxonomy" id="2606219"/>
    <lineage>
        <taxon>Bacteria</taxon>
        <taxon>Bacillati</taxon>
        <taxon>Bacillota</taxon>
        <taxon>Bacilli</taxon>
        <taxon>Bacillales</taxon>
        <taxon>Paenibacillaceae</taxon>
        <taxon>Paenibacillus</taxon>
    </lineage>
</organism>
<evidence type="ECO:0000259" key="8">
    <source>
        <dbReference type="PROSITE" id="PS50885"/>
    </source>
</evidence>
<evidence type="ECO:0000256" key="2">
    <source>
        <dbReference type="ARBA" id="ARBA00022475"/>
    </source>
</evidence>
<proteinExistence type="predicted"/>
<comment type="subcellular location">
    <subcellularLocation>
        <location evidence="1">Cell membrane</location>
        <topology evidence="1">Multi-pass membrane protein</topology>
    </subcellularLocation>
</comment>
<dbReference type="Proteomes" id="UP000481087">
    <property type="component" value="Unassembled WGS sequence"/>
</dbReference>
<dbReference type="AlphaFoldDB" id="A0A6L8V369"/>
<dbReference type="InterPro" id="IPR003660">
    <property type="entry name" value="HAMP_dom"/>
</dbReference>
<dbReference type="InterPro" id="IPR010559">
    <property type="entry name" value="Sig_transdc_His_kin_internal"/>
</dbReference>
<dbReference type="CDD" id="cd06225">
    <property type="entry name" value="HAMP"/>
    <property type="match status" value="1"/>
</dbReference>
<dbReference type="InterPro" id="IPR003594">
    <property type="entry name" value="HATPase_dom"/>
</dbReference>
<dbReference type="GO" id="GO:0000155">
    <property type="term" value="F:phosphorelay sensor kinase activity"/>
    <property type="evidence" value="ECO:0007669"/>
    <property type="project" value="InterPro"/>
</dbReference>
<dbReference type="PANTHER" id="PTHR34220:SF7">
    <property type="entry name" value="SENSOR HISTIDINE KINASE YPDA"/>
    <property type="match status" value="1"/>
</dbReference>
<protein>
    <submittedName>
        <fullName evidence="9">HAMP domain-containing protein</fullName>
    </submittedName>
</protein>
<dbReference type="Gene3D" id="6.10.340.10">
    <property type="match status" value="1"/>
</dbReference>
<dbReference type="PROSITE" id="PS50885">
    <property type="entry name" value="HAMP"/>
    <property type="match status" value="1"/>
</dbReference>
<dbReference type="PANTHER" id="PTHR34220">
    <property type="entry name" value="SENSOR HISTIDINE KINASE YPDA"/>
    <property type="match status" value="1"/>
</dbReference>
<name>A0A6L8V369_9BACL</name>
<sequence>MRWVEGLRKKLETLFPRIRTMLLLSYFVIILFCIALIGTASFYISYNSMAERVETASSQIVRQIEFNMDNDFHNKRNLLLAPYYNQEYIDNINAYPTMDSQNKFLFRQKLGDLFLKSFNITPIPDFIRFQIYYSDGELLNSSDNTSFGSPSQVLNAEWFKQTIAKDGLVNFFSSPSVSGQEESSTAYSTSLLIRDFSNPTGFIVVRADYNYGLFKGIGQRADLTKNSRFLILNDINNPIFDSADGHAADMDAQALSEIKGDGGKFWTGSGDQTMLISYTRSQYSNWKTVLIMPKKEIFSSLDSIKTTAIWTALVAFLVTAILSLLFGRSITNPILDLYKTVNHIKRGDFSVRVDIKRKDEIGRIAMNFNAMQDELQKQIETKYVYQIKLQQMELAMLYSQINPHFLYNTLDSIKAMADYHDVEEVGQMAQSLADMFRYNTKNTDEVVTLQEELVQIDAYINIQSIRFEGKIDYRVDIEDELYNFPMLKMTLQPLVENAVFHGIERKRGKGTIHLKAWREGEWTYIQVKDDGVGISEKRLEQILTSLRQPLYQEEYKLSAASGGIGVQNVYARYTIRYGEQFQFSIESRKGIGTEVTLKLAHQLG</sequence>
<dbReference type="RefSeq" id="WP_161407837.1">
    <property type="nucleotide sequence ID" value="NZ_WTUZ01000020.1"/>
</dbReference>
<evidence type="ECO:0000256" key="3">
    <source>
        <dbReference type="ARBA" id="ARBA00022553"/>
    </source>
</evidence>
<dbReference type="GO" id="GO:0005886">
    <property type="term" value="C:plasma membrane"/>
    <property type="evidence" value="ECO:0007669"/>
    <property type="project" value="UniProtKB-SubCell"/>
</dbReference>
<keyword evidence="7" id="KW-0812">Transmembrane</keyword>
<accession>A0A6L8V369</accession>
<dbReference type="Pfam" id="PF02518">
    <property type="entry name" value="HATPase_c"/>
    <property type="match status" value="1"/>
</dbReference>
<dbReference type="Pfam" id="PF06580">
    <property type="entry name" value="His_kinase"/>
    <property type="match status" value="1"/>
</dbReference>
<keyword evidence="10" id="KW-1185">Reference proteome</keyword>
<evidence type="ECO:0000256" key="1">
    <source>
        <dbReference type="ARBA" id="ARBA00004651"/>
    </source>
</evidence>
<keyword evidence="4" id="KW-0808">Transferase</keyword>
<reference evidence="9 10" key="1">
    <citation type="submission" date="2019-12" db="EMBL/GenBank/DDBJ databases">
        <title>Paenibacillus sp. nov. sp. isolated from soil.</title>
        <authorList>
            <person name="Kim J."/>
            <person name="Jeong S.E."/>
            <person name="Jung H.S."/>
            <person name="Jeon C.O."/>
        </authorList>
    </citation>
    <scope>NUCLEOTIDE SEQUENCE [LARGE SCALE GENOMIC DNA]</scope>
    <source>
        <strain evidence="9 10">5J-6</strain>
    </source>
</reference>
<evidence type="ECO:0000256" key="4">
    <source>
        <dbReference type="ARBA" id="ARBA00022679"/>
    </source>
</evidence>